<dbReference type="RefSeq" id="WP_013653247.1">
    <property type="nucleotide sequence ID" value="NC_015259.1"/>
</dbReference>
<gene>
    <name evidence="1" type="ordered locus">SL003B_2509</name>
</gene>
<name>F2J2L9_POLGS</name>
<dbReference type="OrthoDB" id="7847174at2"/>
<organism evidence="1 2">
    <name type="scientific">Polymorphum gilvum (strain LMG 25793 / CGMCC 1.9160 / SL003B-26A1)</name>
    <dbReference type="NCBI Taxonomy" id="991905"/>
    <lineage>
        <taxon>Bacteria</taxon>
        <taxon>Pseudomonadati</taxon>
        <taxon>Pseudomonadota</taxon>
        <taxon>Alphaproteobacteria</taxon>
        <taxon>Rhodobacterales</taxon>
        <taxon>Paracoccaceae</taxon>
        <taxon>Polymorphum</taxon>
    </lineage>
</organism>
<protein>
    <submittedName>
        <fullName evidence="1">Potential esterase</fullName>
    </submittedName>
</protein>
<dbReference type="PATRIC" id="fig|991905.3.peg.2571"/>
<proteinExistence type="predicted"/>
<dbReference type="eggNOG" id="ENOG50302RV">
    <property type="taxonomic scope" value="Bacteria"/>
</dbReference>
<sequence length="208" mass="23083">MLDLIGTLLPKRRTSDWPSAVEAIRAGAAFLAQGASYSYLRARTLLAGPKLFQDPDFGFALQICKWEAFAIAVQDLILILEADLRPALPADPAARARGLAALYREVLASETVPEHRADTGWDDVITAFDERLAVYMDKPPLKPDAISIATALAILEHAPIEDSVREADKMMVVNNVAFRFIDYQAALRKRIDLDAFARDLTKRMEGER</sequence>
<evidence type="ECO:0000313" key="1">
    <source>
        <dbReference type="EMBL" id="ADZ70933.1"/>
    </source>
</evidence>
<dbReference type="EMBL" id="CP002568">
    <property type="protein sequence ID" value="ADZ70933.1"/>
    <property type="molecule type" value="Genomic_DNA"/>
</dbReference>
<dbReference type="STRING" id="991905.SL003B_2509"/>
<dbReference type="HOGENOM" id="CLU_1293307_0_0_5"/>
<dbReference type="KEGG" id="pgv:SL003B_2509"/>
<accession>F2J2L9</accession>
<dbReference type="Proteomes" id="UP000008130">
    <property type="component" value="Chromosome"/>
</dbReference>
<evidence type="ECO:0000313" key="2">
    <source>
        <dbReference type="Proteomes" id="UP000008130"/>
    </source>
</evidence>
<dbReference type="AlphaFoldDB" id="F2J2L9"/>
<keyword evidence="2" id="KW-1185">Reference proteome</keyword>
<reference evidence="1 2" key="1">
    <citation type="journal article" date="2011" name="J. Bacteriol.">
        <title>Complete genome sequence of Polymorphum gilvum SL003B-26A1T, a crude oil-degrading bacterium from oil-polluted saline soil.</title>
        <authorList>
            <person name="Li S.G."/>
            <person name="Tang Y.Q."/>
            <person name="Nie Y."/>
            <person name="Cai M."/>
            <person name="Wu X.L."/>
        </authorList>
    </citation>
    <scope>NUCLEOTIDE SEQUENCE [LARGE SCALE GENOMIC DNA]</scope>
    <source>
        <strain evidence="2">LMG 25793 / CGMCC 1.9160 / SL003B-26A1</strain>
    </source>
</reference>